<keyword evidence="3" id="KW-1185">Reference proteome</keyword>
<gene>
    <name evidence="2" type="ORF">GCM10022207_46980</name>
</gene>
<comment type="caution">
    <text evidence="2">The sequence shown here is derived from an EMBL/GenBank/DDBJ whole genome shotgun (WGS) entry which is preliminary data.</text>
</comment>
<evidence type="ECO:0000313" key="2">
    <source>
        <dbReference type="EMBL" id="GAA3875691.1"/>
    </source>
</evidence>
<evidence type="ECO:0000313" key="3">
    <source>
        <dbReference type="Proteomes" id="UP001501563"/>
    </source>
</evidence>
<name>A0ABP7KFH8_9ACTN</name>
<proteinExistence type="predicted"/>
<dbReference type="EMBL" id="BAAAZA010000013">
    <property type="protein sequence ID" value="GAA3875691.1"/>
    <property type="molecule type" value="Genomic_DNA"/>
</dbReference>
<dbReference type="Proteomes" id="UP001501563">
    <property type="component" value="Unassembled WGS sequence"/>
</dbReference>
<organism evidence="2 3">
    <name type="scientific">Streptomyces lannensis</name>
    <dbReference type="NCBI Taxonomy" id="766498"/>
    <lineage>
        <taxon>Bacteria</taxon>
        <taxon>Bacillati</taxon>
        <taxon>Actinomycetota</taxon>
        <taxon>Actinomycetes</taxon>
        <taxon>Kitasatosporales</taxon>
        <taxon>Streptomycetaceae</taxon>
        <taxon>Streptomyces</taxon>
    </lineage>
</organism>
<feature type="region of interest" description="Disordered" evidence="1">
    <location>
        <begin position="16"/>
        <end position="47"/>
    </location>
</feature>
<evidence type="ECO:0000256" key="1">
    <source>
        <dbReference type="SAM" id="MobiDB-lite"/>
    </source>
</evidence>
<sequence length="47" mass="4785">MREFLVEITTAVARGTGRAEAVRGRAADAVRAGEPAAADPGRTDSAS</sequence>
<dbReference type="RefSeq" id="WP_331268745.1">
    <property type="nucleotide sequence ID" value="NZ_BAAAZA010000013.1"/>
</dbReference>
<protein>
    <submittedName>
        <fullName evidence="2">Uncharacterized protein</fullName>
    </submittedName>
</protein>
<reference evidence="3" key="1">
    <citation type="journal article" date="2019" name="Int. J. Syst. Evol. Microbiol.">
        <title>The Global Catalogue of Microorganisms (GCM) 10K type strain sequencing project: providing services to taxonomists for standard genome sequencing and annotation.</title>
        <authorList>
            <consortium name="The Broad Institute Genomics Platform"/>
            <consortium name="The Broad Institute Genome Sequencing Center for Infectious Disease"/>
            <person name="Wu L."/>
            <person name="Ma J."/>
        </authorList>
    </citation>
    <scope>NUCLEOTIDE SEQUENCE [LARGE SCALE GENOMIC DNA]</scope>
    <source>
        <strain evidence="3">JCM 16578</strain>
    </source>
</reference>
<accession>A0ABP7KFH8</accession>